<dbReference type="RefSeq" id="WP_192030594.1">
    <property type="nucleotide sequence ID" value="NZ_JACYTR010000042.1"/>
</dbReference>
<proteinExistence type="predicted"/>
<dbReference type="Pfam" id="PF13365">
    <property type="entry name" value="Trypsin_2"/>
    <property type="match status" value="1"/>
</dbReference>
<dbReference type="PANTHER" id="PTHR43019">
    <property type="entry name" value="SERINE ENDOPROTEASE DEGS"/>
    <property type="match status" value="1"/>
</dbReference>
<organism evidence="1 2">
    <name type="scientific">Pseudomarimonas arenosa</name>
    <dbReference type="NCBI Taxonomy" id="2774145"/>
    <lineage>
        <taxon>Bacteria</taxon>
        <taxon>Pseudomonadati</taxon>
        <taxon>Pseudomonadota</taxon>
        <taxon>Gammaproteobacteria</taxon>
        <taxon>Lysobacterales</taxon>
        <taxon>Lysobacteraceae</taxon>
        <taxon>Pseudomarimonas</taxon>
    </lineage>
</organism>
<comment type="caution">
    <text evidence="1">The sequence shown here is derived from an EMBL/GenBank/DDBJ whole genome shotgun (WGS) entry which is preliminary data.</text>
</comment>
<keyword evidence="2" id="KW-1185">Reference proteome</keyword>
<dbReference type="AlphaFoldDB" id="A0AAW3ZRE1"/>
<dbReference type="PRINTS" id="PR00834">
    <property type="entry name" value="PROTEASES2C"/>
</dbReference>
<reference evidence="1 2" key="1">
    <citation type="submission" date="2020-09" db="EMBL/GenBank/DDBJ databases">
        <title>Pseudoxanthomonas sp. CAU 1598 isolated from sand of Yaerae Beach.</title>
        <authorList>
            <person name="Kim W."/>
        </authorList>
    </citation>
    <scope>NUCLEOTIDE SEQUENCE [LARGE SCALE GENOMIC DNA]</scope>
    <source>
        <strain evidence="1 2">CAU 1598</strain>
    </source>
</reference>
<dbReference type="SUPFAM" id="SSF50494">
    <property type="entry name" value="Trypsin-like serine proteases"/>
    <property type="match status" value="1"/>
</dbReference>
<sequence length="424" mass="46448">MAQILPTVSAGSGAERVFAAAKPALVQIRTLVREGGRQSSIGSGFLVSADGLAITNYHVVSQFALEPQSYLLEYLNANGEQGELSLLAIDIAADLAVVKLAVEDAAPRYLEFDPAALRGEVAKGERLYSIGNPLDLGFTIVEGVHNGLVEKSYVERVHFSGAINPGMSGGPALTESGRVAGINVAKLLSGELVSFLVPARYAEKLLTEAQGKAELSLPQVRAEISNQLLAWQERLYQQLLADQSPRSVQFGDYRVEESELPWFSCWASTNSDERPKPKVRVQSNRCTMQNGVFVAGDLDTGLVETSYAYARTSELNDWQFAQFLSRIYSPGNQRYYDGERLTATQCHDSFVRGEQPGQPPLRALICAQAYKEFEQLYEVEVAAVTQDQNHQALVAKLSMRGVSYPNAMAAAQRFLHGIRWAEQP</sequence>
<evidence type="ECO:0000313" key="1">
    <source>
        <dbReference type="EMBL" id="MBD8527174.1"/>
    </source>
</evidence>
<dbReference type="Proteomes" id="UP000613768">
    <property type="component" value="Unassembled WGS sequence"/>
</dbReference>
<dbReference type="InterPro" id="IPR001940">
    <property type="entry name" value="Peptidase_S1C"/>
</dbReference>
<dbReference type="InterPro" id="IPR009003">
    <property type="entry name" value="Peptidase_S1_PA"/>
</dbReference>
<accession>A0AAW3ZRE1</accession>
<dbReference type="EMBL" id="JACYTR010000042">
    <property type="protein sequence ID" value="MBD8527174.1"/>
    <property type="molecule type" value="Genomic_DNA"/>
</dbReference>
<name>A0AAW3ZRE1_9GAMM</name>
<dbReference type="Gene3D" id="2.40.10.120">
    <property type="match status" value="1"/>
</dbReference>
<evidence type="ECO:0000313" key="2">
    <source>
        <dbReference type="Proteomes" id="UP000613768"/>
    </source>
</evidence>
<dbReference type="PANTHER" id="PTHR43019:SF23">
    <property type="entry name" value="PROTEASE DO-LIKE 5, CHLOROPLASTIC"/>
    <property type="match status" value="1"/>
</dbReference>
<dbReference type="GO" id="GO:0006508">
    <property type="term" value="P:proteolysis"/>
    <property type="evidence" value="ECO:0007669"/>
    <property type="project" value="InterPro"/>
</dbReference>
<gene>
    <name evidence="1" type="ORF">IFO71_15635</name>
</gene>
<dbReference type="GO" id="GO:0004252">
    <property type="term" value="F:serine-type endopeptidase activity"/>
    <property type="evidence" value="ECO:0007669"/>
    <property type="project" value="InterPro"/>
</dbReference>
<protein>
    <submittedName>
        <fullName evidence="1">Trypsin-like peptidase domain-containing protein</fullName>
    </submittedName>
</protein>